<evidence type="ECO:0000313" key="1">
    <source>
        <dbReference type="EMBL" id="KAJ9103691.1"/>
    </source>
</evidence>
<gene>
    <name evidence="1" type="ORF">QFC20_004694</name>
</gene>
<dbReference type="Proteomes" id="UP001230649">
    <property type="component" value="Unassembled WGS sequence"/>
</dbReference>
<protein>
    <submittedName>
        <fullName evidence="1">Uncharacterized protein</fullName>
    </submittedName>
</protein>
<name>A0ACC2VYI3_9TREE</name>
<keyword evidence="2" id="KW-1185">Reference proteome</keyword>
<sequence length="208" mass="23136">MSFNLFSPLRQACRRHAARLYSTAAPAQTASTYTLSNAVTFPKTPASYPVPEGETSIPRYLKSPRNGKAVVDFVNETLLQDYDSQHLCKTLFSRRHPNRIKAGSVLSVVSYNNASRTHTSTFSGVLMGIRRRGVDTGFTLRNIVNKTGVEMSFKVCSPMIKDIQVVKRALKGRNVGGLRDPRRAKVNYLRDRPQMMSQIAAAVKQSKA</sequence>
<comment type="caution">
    <text evidence="1">The sequence shown here is derived from an EMBL/GenBank/DDBJ whole genome shotgun (WGS) entry which is preliminary data.</text>
</comment>
<accession>A0ACC2VYI3</accession>
<organism evidence="1 2">
    <name type="scientific">Naganishia adeliensis</name>
    <dbReference type="NCBI Taxonomy" id="92952"/>
    <lineage>
        <taxon>Eukaryota</taxon>
        <taxon>Fungi</taxon>
        <taxon>Dikarya</taxon>
        <taxon>Basidiomycota</taxon>
        <taxon>Agaricomycotina</taxon>
        <taxon>Tremellomycetes</taxon>
        <taxon>Filobasidiales</taxon>
        <taxon>Filobasidiaceae</taxon>
        <taxon>Naganishia</taxon>
    </lineage>
</organism>
<proteinExistence type="predicted"/>
<evidence type="ECO:0000313" key="2">
    <source>
        <dbReference type="Proteomes" id="UP001230649"/>
    </source>
</evidence>
<reference evidence="1" key="1">
    <citation type="submission" date="2023-04" db="EMBL/GenBank/DDBJ databases">
        <title>Draft Genome sequencing of Naganishia species isolated from polar environments using Oxford Nanopore Technology.</title>
        <authorList>
            <person name="Leo P."/>
            <person name="Venkateswaran K."/>
        </authorList>
    </citation>
    <scope>NUCLEOTIDE SEQUENCE</scope>
    <source>
        <strain evidence="1">MNA-CCFEE 5262</strain>
    </source>
</reference>
<dbReference type="EMBL" id="JASBWS010000057">
    <property type="protein sequence ID" value="KAJ9103691.1"/>
    <property type="molecule type" value="Genomic_DNA"/>
</dbReference>